<evidence type="ECO:0000313" key="2">
    <source>
        <dbReference type="EMBL" id="KAL3632829.1"/>
    </source>
</evidence>
<dbReference type="Proteomes" id="UP001632038">
    <property type="component" value="Unassembled WGS sequence"/>
</dbReference>
<name>A0ABD3CUH7_9LAMI</name>
<dbReference type="AlphaFoldDB" id="A0ABD3CUH7"/>
<protein>
    <submittedName>
        <fullName evidence="2">Uncharacterized protein</fullName>
    </submittedName>
</protein>
<proteinExistence type="predicted"/>
<comment type="caution">
    <text evidence="2">The sequence shown here is derived from an EMBL/GenBank/DDBJ whole genome shotgun (WGS) entry which is preliminary data.</text>
</comment>
<organism evidence="2 3">
    <name type="scientific">Castilleja foliolosa</name>
    <dbReference type="NCBI Taxonomy" id="1961234"/>
    <lineage>
        <taxon>Eukaryota</taxon>
        <taxon>Viridiplantae</taxon>
        <taxon>Streptophyta</taxon>
        <taxon>Embryophyta</taxon>
        <taxon>Tracheophyta</taxon>
        <taxon>Spermatophyta</taxon>
        <taxon>Magnoliopsida</taxon>
        <taxon>eudicotyledons</taxon>
        <taxon>Gunneridae</taxon>
        <taxon>Pentapetalae</taxon>
        <taxon>asterids</taxon>
        <taxon>lamiids</taxon>
        <taxon>Lamiales</taxon>
        <taxon>Orobanchaceae</taxon>
        <taxon>Pedicularideae</taxon>
        <taxon>Castillejinae</taxon>
        <taxon>Castilleja</taxon>
    </lineage>
</organism>
<reference evidence="3" key="1">
    <citation type="journal article" date="2024" name="IScience">
        <title>Strigolactones Initiate the Formation of Haustorium-like Structures in Castilleja.</title>
        <authorList>
            <person name="Buerger M."/>
            <person name="Peterson D."/>
            <person name="Chory J."/>
        </authorList>
    </citation>
    <scope>NUCLEOTIDE SEQUENCE [LARGE SCALE GENOMIC DNA]</scope>
</reference>
<sequence>MGYVGTAVIHREECLELSIWIGYWSNEYMTLLLVDLMGRRALGLNHYVDGSKDVNAKKTHFASGAYPAVEEDKWDFRRRNIPKERSFYYVWIELLVYRESPCWALFSRVIVLIKLGLGALSILFGFWGEIDLTLLLSTICGAQETKETIFEFDVSKDKFEVFSYTVVGHDVEGLKNVLGDKYREDSIEYMDRYSKIMAKQESEEANQKREEGSESDYEYEAIIRYI</sequence>
<keyword evidence="1" id="KW-0472">Membrane</keyword>
<evidence type="ECO:0000313" key="3">
    <source>
        <dbReference type="Proteomes" id="UP001632038"/>
    </source>
</evidence>
<feature type="transmembrane region" description="Helical" evidence="1">
    <location>
        <begin position="105"/>
        <end position="127"/>
    </location>
</feature>
<evidence type="ECO:0000256" key="1">
    <source>
        <dbReference type="SAM" id="Phobius"/>
    </source>
</evidence>
<keyword evidence="1" id="KW-0812">Transmembrane</keyword>
<keyword evidence="3" id="KW-1185">Reference proteome</keyword>
<dbReference type="EMBL" id="JAVIJP010000032">
    <property type="protein sequence ID" value="KAL3632829.1"/>
    <property type="molecule type" value="Genomic_DNA"/>
</dbReference>
<accession>A0ABD3CUH7</accession>
<gene>
    <name evidence="2" type="ORF">CASFOL_025813</name>
</gene>
<keyword evidence="1" id="KW-1133">Transmembrane helix</keyword>